<evidence type="ECO:0008006" key="4">
    <source>
        <dbReference type="Google" id="ProtNLM"/>
    </source>
</evidence>
<proteinExistence type="predicted"/>
<accession>A0A7D5ISD5</accession>
<keyword evidence="1" id="KW-0732">Signal</keyword>
<dbReference type="InterPro" id="IPR029050">
    <property type="entry name" value="Immunoprotect_excell_Ig-like"/>
</dbReference>
<evidence type="ECO:0000313" key="2">
    <source>
        <dbReference type="EMBL" id="QLD11497.1"/>
    </source>
</evidence>
<name>A0A7D5ISD5_9MICO</name>
<reference evidence="2 3" key="1">
    <citation type="submission" date="2020-06" db="EMBL/GenBank/DDBJ databases">
        <authorList>
            <person name="Jo H."/>
        </authorList>
    </citation>
    <scope>NUCLEOTIDE SEQUENCE [LARGE SCALE GENOMIC DNA]</scope>
    <source>
        <strain evidence="2 3">I46</strain>
    </source>
</reference>
<protein>
    <recommendedName>
        <fullName evidence="4">DUF4352 domain-containing protein</fullName>
    </recommendedName>
</protein>
<dbReference type="AlphaFoldDB" id="A0A7D5ISD5"/>
<dbReference type="Proteomes" id="UP000509638">
    <property type="component" value="Chromosome"/>
</dbReference>
<dbReference type="RefSeq" id="WP_178011480.1">
    <property type="nucleotide sequence ID" value="NZ_CP058316.1"/>
</dbReference>
<organism evidence="2 3">
    <name type="scientific">Microbacterium oleivorans</name>
    <dbReference type="NCBI Taxonomy" id="273677"/>
    <lineage>
        <taxon>Bacteria</taxon>
        <taxon>Bacillati</taxon>
        <taxon>Actinomycetota</taxon>
        <taxon>Actinomycetes</taxon>
        <taxon>Micrococcales</taxon>
        <taxon>Microbacteriaceae</taxon>
        <taxon>Microbacterium</taxon>
    </lineage>
</organism>
<gene>
    <name evidence="2" type="ORF">HW566_06755</name>
</gene>
<evidence type="ECO:0000256" key="1">
    <source>
        <dbReference type="ARBA" id="ARBA00022729"/>
    </source>
</evidence>
<evidence type="ECO:0000313" key="3">
    <source>
        <dbReference type="Proteomes" id="UP000509638"/>
    </source>
</evidence>
<dbReference type="EMBL" id="CP058316">
    <property type="protein sequence ID" value="QLD11497.1"/>
    <property type="molecule type" value="Genomic_DNA"/>
</dbReference>
<dbReference type="Gene3D" id="2.60.40.1240">
    <property type="match status" value="1"/>
</dbReference>
<sequence length="190" mass="20269">MTAARHRRLLRRTAPWAVGLACVVAAWFVALATPADTAAWEPFIVEARAGEPAAGRNLVVTVHDAVRAESVSSGGWRAEGTWVVVDIAAEAVVSERGSALSSAQLLVDGRTYRATERAETMLGDRLSIGLPREGSLGFELPADARGAAVLQLALNPDTRADSVIAYRIDLDDLPVVSERELVGARWSETP</sequence>